<dbReference type="AlphaFoldDB" id="A0A6M3IVE4"/>
<evidence type="ECO:0000313" key="2">
    <source>
        <dbReference type="EMBL" id="QJA82545.1"/>
    </source>
</evidence>
<organism evidence="1">
    <name type="scientific">viral metagenome</name>
    <dbReference type="NCBI Taxonomy" id="1070528"/>
    <lineage>
        <taxon>unclassified sequences</taxon>
        <taxon>metagenomes</taxon>
        <taxon>organismal metagenomes</taxon>
    </lineage>
</organism>
<sequence>MANYFGGANFTVPFIATEDLTSRQYYPVCPASTAAGVHGVASALTGCAPMPFGILVNDPSAGQEAAVVVFGFTKARGRSAGGCWLEWGTMLRCASDAFEPIASVGSEVMCGRWFGGSVTTADASAIGNVFVMFLNTCATLDA</sequence>
<accession>A0A6M3IVE4</accession>
<protein>
    <submittedName>
        <fullName evidence="1">Uncharacterized protein</fullName>
    </submittedName>
</protein>
<dbReference type="EMBL" id="MT141427">
    <property type="protein sequence ID" value="QJA60997.1"/>
    <property type="molecule type" value="Genomic_DNA"/>
</dbReference>
<reference evidence="1" key="1">
    <citation type="submission" date="2020-03" db="EMBL/GenBank/DDBJ databases">
        <title>The deep terrestrial virosphere.</title>
        <authorList>
            <person name="Holmfeldt K."/>
            <person name="Nilsson E."/>
            <person name="Simone D."/>
            <person name="Lopez-Fernandez M."/>
            <person name="Wu X."/>
            <person name="de Brujin I."/>
            <person name="Lundin D."/>
            <person name="Andersson A."/>
            <person name="Bertilsson S."/>
            <person name="Dopson M."/>
        </authorList>
    </citation>
    <scope>NUCLEOTIDE SEQUENCE</scope>
    <source>
        <strain evidence="2">MM415A00400</strain>
        <strain evidence="1">MM415B01011</strain>
    </source>
</reference>
<dbReference type="EMBL" id="MT142490">
    <property type="protein sequence ID" value="QJA82545.1"/>
    <property type="molecule type" value="Genomic_DNA"/>
</dbReference>
<name>A0A6M3IVE4_9ZZZZ</name>
<gene>
    <name evidence="2" type="ORF">MM415A00400_0018</name>
    <name evidence="1" type="ORF">MM415B01011_0032</name>
</gene>
<evidence type="ECO:0000313" key="1">
    <source>
        <dbReference type="EMBL" id="QJA60997.1"/>
    </source>
</evidence>
<proteinExistence type="predicted"/>